<evidence type="ECO:0000313" key="3">
    <source>
        <dbReference type="Proteomes" id="UP000694564"/>
    </source>
</evidence>
<evidence type="ECO:0000313" key="2">
    <source>
        <dbReference type="Ensembl" id="ENSSVLP00005021250.1"/>
    </source>
</evidence>
<dbReference type="PANTHER" id="PTHR23232">
    <property type="entry name" value="KRAB DOMAIN C2H2 ZINC FINGER"/>
    <property type="match status" value="1"/>
</dbReference>
<dbReference type="Pfam" id="PF01352">
    <property type="entry name" value="KRAB"/>
    <property type="match status" value="1"/>
</dbReference>
<dbReference type="GeneTree" id="ENSGT01150000286936"/>
<dbReference type="OrthoDB" id="9836105at2759"/>
<keyword evidence="3" id="KW-1185">Reference proteome</keyword>
<reference evidence="2" key="1">
    <citation type="submission" date="2025-08" db="UniProtKB">
        <authorList>
            <consortium name="Ensembl"/>
        </authorList>
    </citation>
    <scope>IDENTIFICATION</scope>
</reference>
<evidence type="ECO:0000259" key="1">
    <source>
        <dbReference type="PROSITE" id="PS50805"/>
    </source>
</evidence>
<accession>A0A8D2D7I5</accession>
<dbReference type="CDD" id="cd07765">
    <property type="entry name" value="KRAB_A-box"/>
    <property type="match status" value="1"/>
</dbReference>
<name>A0A8D2D7I5_SCIVU</name>
<reference evidence="2" key="2">
    <citation type="submission" date="2025-09" db="UniProtKB">
        <authorList>
            <consortium name="Ensembl"/>
        </authorList>
    </citation>
    <scope>IDENTIFICATION</scope>
</reference>
<dbReference type="InterPro" id="IPR036051">
    <property type="entry name" value="KRAB_dom_sf"/>
</dbReference>
<dbReference type="SUPFAM" id="SSF109640">
    <property type="entry name" value="KRAB domain (Kruppel-associated box)"/>
    <property type="match status" value="1"/>
</dbReference>
<proteinExistence type="predicted"/>
<dbReference type="GO" id="GO:0006355">
    <property type="term" value="P:regulation of DNA-templated transcription"/>
    <property type="evidence" value="ECO:0007669"/>
    <property type="project" value="InterPro"/>
</dbReference>
<dbReference type="Proteomes" id="UP000694564">
    <property type="component" value="Unassembled WGS sequence"/>
</dbReference>
<sequence>MVEPLTFRDVTFDFSEEEWKCLDPAQQNLYRDVMLEVYRNLVFLGEAREIAQLAECLSRKHKALASIPSTTEK</sequence>
<dbReference type="Ensembl" id="ENSSVLT00005023670.1">
    <property type="protein sequence ID" value="ENSSVLP00005021250.1"/>
    <property type="gene ID" value="ENSSVLG00005016949.1"/>
</dbReference>
<dbReference type="PANTHER" id="PTHR23232:SF163">
    <property type="entry name" value="ZINC FINGER PROTEIN 589"/>
    <property type="match status" value="1"/>
</dbReference>
<dbReference type="PROSITE" id="PS50805">
    <property type="entry name" value="KRAB"/>
    <property type="match status" value="1"/>
</dbReference>
<dbReference type="AlphaFoldDB" id="A0A8D2D7I5"/>
<dbReference type="SMART" id="SM00349">
    <property type="entry name" value="KRAB"/>
    <property type="match status" value="1"/>
</dbReference>
<dbReference type="Gene3D" id="6.10.140.140">
    <property type="match status" value="1"/>
</dbReference>
<organism evidence="2 3">
    <name type="scientific">Sciurus vulgaris</name>
    <name type="common">Eurasian red squirrel</name>
    <dbReference type="NCBI Taxonomy" id="55149"/>
    <lineage>
        <taxon>Eukaryota</taxon>
        <taxon>Metazoa</taxon>
        <taxon>Chordata</taxon>
        <taxon>Craniata</taxon>
        <taxon>Vertebrata</taxon>
        <taxon>Euteleostomi</taxon>
        <taxon>Mammalia</taxon>
        <taxon>Eutheria</taxon>
        <taxon>Euarchontoglires</taxon>
        <taxon>Glires</taxon>
        <taxon>Rodentia</taxon>
        <taxon>Sciuromorpha</taxon>
        <taxon>Sciuridae</taxon>
        <taxon>Sciurinae</taxon>
        <taxon>Sciurini</taxon>
        <taxon>Sciurus</taxon>
    </lineage>
</organism>
<feature type="domain" description="KRAB" evidence="1">
    <location>
        <begin position="5"/>
        <end position="73"/>
    </location>
</feature>
<protein>
    <recommendedName>
        <fullName evidence="1">KRAB domain-containing protein</fullName>
    </recommendedName>
</protein>
<dbReference type="InterPro" id="IPR001909">
    <property type="entry name" value="KRAB"/>
</dbReference>
<dbReference type="InterPro" id="IPR050169">
    <property type="entry name" value="Krueppel_C2H2_ZnF"/>
</dbReference>